<reference evidence="2" key="1">
    <citation type="journal article" date="2019" name="Int. J. Syst. Evol. Microbiol.">
        <title>The Global Catalogue of Microorganisms (GCM) 10K type strain sequencing project: providing services to taxonomists for standard genome sequencing and annotation.</title>
        <authorList>
            <consortium name="The Broad Institute Genomics Platform"/>
            <consortium name="The Broad Institute Genome Sequencing Center for Infectious Disease"/>
            <person name="Wu L."/>
            <person name="Ma J."/>
        </authorList>
    </citation>
    <scope>NUCLEOTIDE SEQUENCE [LARGE SCALE GENOMIC DNA]</scope>
    <source>
        <strain evidence="2">CGMCC 4.1469</strain>
    </source>
</reference>
<dbReference type="Proteomes" id="UP001596067">
    <property type="component" value="Unassembled WGS sequence"/>
</dbReference>
<proteinExistence type="predicted"/>
<name>A0ABW1ET45_9ACTN</name>
<protein>
    <submittedName>
        <fullName evidence="1">Uncharacterized protein</fullName>
    </submittedName>
</protein>
<sequence length="78" mass="9036">MPAESIAHRLVNAFFTHCHECDEPADPDCHPRAHWRLYLDLDPETLVRIRRWALDPASHAGTEAERTILLHWLDAQEA</sequence>
<accession>A0ABW1ET45</accession>
<comment type="caution">
    <text evidence="1">The sequence shown here is derived from an EMBL/GenBank/DDBJ whole genome shotgun (WGS) entry which is preliminary data.</text>
</comment>
<keyword evidence="2" id="KW-1185">Reference proteome</keyword>
<evidence type="ECO:0000313" key="1">
    <source>
        <dbReference type="EMBL" id="MFC5885241.1"/>
    </source>
</evidence>
<organism evidence="1 2">
    <name type="scientific">Kitasatospora aburaviensis</name>
    <dbReference type="NCBI Taxonomy" id="67265"/>
    <lineage>
        <taxon>Bacteria</taxon>
        <taxon>Bacillati</taxon>
        <taxon>Actinomycetota</taxon>
        <taxon>Actinomycetes</taxon>
        <taxon>Kitasatosporales</taxon>
        <taxon>Streptomycetaceae</taxon>
        <taxon>Kitasatospora</taxon>
    </lineage>
</organism>
<gene>
    <name evidence="1" type="ORF">ACFP0N_09680</name>
</gene>
<evidence type="ECO:0000313" key="2">
    <source>
        <dbReference type="Proteomes" id="UP001596067"/>
    </source>
</evidence>
<dbReference type="RefSeq" id="WP_313761997.1">
    <property type="nucleotide sequence ID" value="NZ_BAAAVH010000077.1"/>
</dbReference>
<dbReference type="EMBL" id="JBHSOD010000008">
    <property type="protein sequence ID" value="MFC5885241.1"/>
    <property type="molecule type" value="Genomic_DNA"/>
</dbReference>